<evidence type="ECO:0000259" key="1">
    <source>
        <dbReference type="Pfam" id="PF13808"/>
    </source>
</evidence>
<dbReference type="RefSeq" id="WP_190447099.1">
    <property type="nucleotide sequence ID" value="NZ_JAMPLM010000025.1"/>
</dbReference>
<keyword evidence="3" id="KW-1185">Reference proteome</keyword>
<accession>A0ABV0KP17</accession>
<organism evidence="2 3">
    <name type="scientific">Stenomitos frigidus AS-A4</name>
    <dbReference type="NCBI Taxonomy" id="2933935"/>
    <lineage>
        <taxon>Bacteria</taxon>
        <taxon>Bacillati</taxon>
        <taxon>Cyanobacteriota</taxon>
        <taxon>Cyanophyceae</taxon>
        <taxon>Leptolyngbyales</taxon>
        <taxon>Leptolyngbyaceae</taxon>
        <taxon>Stenomitos</taxon>
    </lineage>
</organism>
<reference evidence="2 3" key="1">
    <citation type="submission" date="2022-04" db="EMBL/GenBank/DDBJ databases">
        <title>Positive selection, recombination, and allopatry shape intraspecific diversity of widespread and dominant cyanobacteria.</title>
        <authorList>
            <person name="Wei J."/>
            <person name="Shu W."/>
            <person name="Hu C."/>
        </authorList>
    </citation>
    <scope>NUCLEOTIDE SEQUENCE [LARGE SCALE GENOMIC DNA]</scope>
    <source>
        <strain evidence="2 3">AS-A4</strain>
    </source>
</reference>
<evidence type="ECO:0000313" key="3">
    <source>
        <dbReference type="Proteomes" id="UP001476950"/>
    </source>
</evidence>
<proteinExistence type="predicted"/>
<comment type="caution">
    <text evidence="2">The sequence shown here is derived from an EMBL/GenBank/DDBJ whole genome shotgun (WGS) entry which is preliminary data.</text>
</comment>
<feature type="domain" description="H repeat-associated protein N-terminal" evidence="1">
    <location>
        <begin position="2"/>
        <end position="68"/>
    </location>
</feature>
<evidence type="ECO:0000313" key="2">
    <source>
        <dbReference type="EMBL" id="MEP1060994.1"/>
    </source>
</evidence>
<sequence>MILLLVVMGTWSGCTSDRALAEFVERHQAALLELLALPHSRLPSYSTLRQVLERIPFGSLTAVFNAWAITTLELQPGEQLATDGKGIKASVVAYDYTLQNFVNVVLLQRWQLNCSTK</sequence>
<dbReference type="Pfam" id="PF13808">
    <property type="entry name" value="DDE_Tnp_1_assoc"/>
    <property type="match status" value="1"/>
</dbReference>
<dbReference type="Proteomes" id="UP001476950">
    <property type="component" value="Unassembled WGS sequence"/>
</dbReference>
<dbReference type="InterPro" id="IPR032806">
    <property type="entry name" value="YbfD_N"/>
</dbReference>
<dbReference type="EMBL" id="JAMPLM010000025">
    <property type="protein sequence ID" value="MEP1060994.1"/>
    <property type="molecule type" value="Genomic_DNA"/>
</dbReference>
<protein>
    <submittedName>
        <fullName evidence="2">Transposase family protein</fullName>
    </submittedName>
</protein>
<name>A0ABV0KP17_9CYAN</name>
<gene>
    <name evidence="2" type="ORF">NDI38_21410</name>
</gene>